<sequence>MIGTGLAVHDDRTLVASECWSLIGRVRSGRLVRGTVSQAEAVVVDPASGCLDLEGPRLGDLGSRTTAVFETGAQDPTGGWSVIVVGRAEPLVIRAGRDGPLQRWRFDVQELSGVVFTSDALRADRADAVRT</sequence>
<keyword evidence="4" id="KW-1185">Reference proteome</keyword>
<reference evidence="2 4" key="3">
    <citation type="submission" date="2021-01" db="EMBL/GenBank/DDBJ databases">
        <title>Sequencing the genomes of 1000 actinobacteria strains.</title>
        <authorList>
            <person name="Klenk H.-P."/>
        </authorList>
    </citation>
    <scope>NUCLEOTIDE SEQUENCE [LARGE SCALE GENOMIC DNA]</scope>
    <source>
        <strain evidence="2 4">DSM 20542</strain>
    </source>
</reference>
<dbReference type="Proteomes" id="UP000746584">
    <property type="component" value="Unassembled WGS sequence"/>
</dbReference>
<evidence type="ECO:0000313" key="1">
    <source>
        <dbReference type="EMBL" id="GGK89776.1"/>
    </source>
</evidence>
<proteinExistence type="predicted"/>
<dbReference type="EMBL" id="BMOI01000001">
    <property type="protein sequence ID" value="GGK89776.1"/>
    <property type="molecule type" value="Genomic_DNA"/>
</dbReference>
<reference evidence="1" key="2">
    <citation type="submission" date="2020-09" db="EMBL/GenBank/DDBJ databases">
        <authorList>
            <person name="Sun Q."/>
            <person name="Ohkuma M."/>
        </authorList>
    </citation>
    <scope>NUCLEOTIDE SEQUENCE</scope>
    <source>
        <strain evidence="1">JCM 1480</strain>
    </source>
</reference>
<dbReference type="InterPro" id="IPR012349">
    <property type="entry name" value="Split_barrel_FMN-bd"/>
</dbReference>
<dbReference type="AlphaFoldDB" id="A0A8H9G7H4"/>
<evidence type="ECO:0000313" key="3">
    <source>
        <dbReference type="Proteomes" id="UP000648535"/>
    </source>
</evidence>
<dbReference type="EMBL" id="JAFBCG010000001">
    <property type="protein sequence ID" value="MBM7801529.1"/>
    <property type="molecule type" value="Genomic_DNA"/>
</dbReference>
<dbReference type="Proteomes" id="UP000648535">
    <property type="component" value="Unassembled WGS sequence"/>
</dbReference>
<name>A0A8H9G7H4_9MICO</name>
<dbReference type="Gene3D" id="2.30.110.10">
    <property type="entry name" value="Electron Transport, Fmn-binding Protein, Chain A"/>
    <property type="match status" value="1"/>
</dbReference>
<protein>
    <submittedName>
        <fullName evidence="1">Uncharacterized protein</fullName>
    </submittedName>
</protein>
<organism evidence="1 3">
    <name type="scientific">Curtobacterium luteum</name>
    <dbReference type="NCBI Taxonomy" id="33881"/>
    <lineage>
        <taxon>Bacteria</taxon>
        <taxon>Bacillati</taxon>
        <taxon>Actinomycetota</taxon>
        <taxon>Actinomycetes</taxon>
        <taxon>Micrococcales</taxon>
        <taxon>Microbacteriaceae</taxon>
        <taxon>Curtobacterium</taxon>
    </lineage>
</organism>
<gene>
    <name evidence="1" type="ORF">GCM10009769_04770</name>
    <name evidence="2" type="ORF">JOE58_000780</name>
</gene>
<evidence type="ECO:0000313" key="2">
    <source>
        <dbReference type="EMBL" id="MBM7801529.1"/>
    </source>
</evidence>
<accession>A0A8H9G7H4</accession>
<evidence type="ECO:0000313" key="4">
    <source>
        <dbReference type="Proteomes" id="UP000746584"/>
    </source>
</evidence>
<comment type="caution">
    <text evidence="1">The sequence shown here is derived from an EMBL/GenBank/DDBJ whole genome shotgun (WGS) entry which is preliminary data.</text>
</comment>
<reference evidence="1" key="1">
    <citation type="journal article" date="2014" name="Int. J. Syst. Evol. Microbiol.">
        <title>Complete genome sequence of Corynebacterium casei LMG S-19264T (=DSM 44701T), isolated from a smear-ripened cheese.</title>
        <authorList>
            <consortium name="US DOE Joint Genome Institute (JGI-PGF)"/>
            <person name="Walter F."/>
            <person name="Albersmeier A."/>
            <person name="Kalinowski J."/>
            <person name="Ruckert C."/>
        </authorList>
    </citation>
    <scope>NUCLEOTIDE SEQUENCE</scope>
    <source>
        <strain evidence="1">JCM 1480</strain>
    </source>
</reference>
<dbReference type="RefSeq" id="WP_175329310.1">
    <property type="nucleotide sequence ID" value="NZ_BMOI01000001.1"/>
</dbReference>